<reference evidence="1" key="2">
    <citation type="journal article" date="2015" name="Fish Shellfish Immunol.">
        <title>Early steps in the European eel (Anguilla anguilla)-Vibrio vulnificus interaction in the gills: Role of the RtxA13 toxin.</title>
        <authorList>
            <person name="Callol A."/>
            <person name="Pajuelo D."/>
            <person name="Ebbesson L."/>
            <person name="Teles M."/>
            <person name="MacKenzie S."/>
            <person name="Amaro C."/>
        </authorList>
    </citation>
    <scope>NUCLEOTIDE SEQUENCE</scope>
</reference>
<reference evidence="1" key="1">
    <citation type="submission" date="2014-11" db="EMBL/GenBank/DDBJ databases">
        <authorList>
            <person name="Amaro Gonzalez C."/>
        </authorList>
    </citation>
    <scope>NUCLEOTIDE SEQUENCE</scope>
</reference>
<sequence length="54" mass="5799">MRGAYIDPSSVIPVVHPEERLAVEASMTGNVHRSAALPWPPIDLGSERTLTVSS</sequence>
<evidence type="ECO:0000313" key="1">
    <source>
        <dbReference type="EMBL" id="JAH34197.1"/>
    </source>
</evidence>
<accession>A0A0E9RZ69</accession>
<dbReference type="EMBL" id="GBXM01074380">
    <property type="protein sequence ID" value="JAH34197.1"/>
    <property type="molecule type" value="Transcribed_RNA"/>
</dbReference>
<dbReference type="AlphaFoldDB" id="A0A0E9RZ69"/>
<proteinExistence type="predicted"/>
<protein>
    <submittedName>
        <fullName evidence="1">Uncharacterized protein</fullName>
    </submittedName>
</protein>
<name>A0A0E9RZ69_ANGAN</name>
<organism evidence="1">
    <name type="scientific">Anguilla anguilla</name>
    <name type="common">European freshwater eel</name>
    <name type="synonym">Muraena anguilla</name>
    <dbReference type="NCBI Taxonomy" id="7936"/>
    <lineage>
        <taxon>Eukaryota</taxon>
        <taxon>Metazoa</taxon>
        <taxon>Chordata</taxon>
        <taxon>Craniata</taxon>
        <taxon>Vertebrata</taxon>
        <taxon>Euteleostomi</taxon>
        <taxon>Actinopterygii</taxon>
        <taxon>Neopterygii</taxon>
        <taxon>Teleostei</taxon>
        <taxon>Anguilliformes</taxon>
        <taxon>Anguillidae</taxon>
        <taxon>Anguilla</taxon>
    </lineage>
</organism>